<keyword evidence="3" id="KW-0804">Transcription</keyword>
<sequence>MLEIDAVFFDDRIEHWQISSLMTTKPILALITNGNLIYELDSTVVPLTKGDVLLILPGTVRTGYHESSAPHQKYAAIFHLILPPEHPFFHFTKGAGYRLFRPKGFEYLRQRFSALYRMWLSQSAFRDMTSVGILMEIVGMLMQELEQHDIPTHKAALSKTIEHYIVRHFKEEIRLQDLAQLVERTPNYVSTIFKETSGQTPIEFMHHIRITTARHLLLQTNMTITEVSDALGYCDPPYFNRMFKKIAGHAPSELIKQRKEQ</sequence>
<organism evidence="5 6">
    <name type="scientific">Paenibacillus mendelii</name>
    <dbReference type="NCBI Taxonomy" id="206163"/>
    <lineage>
        <taxon>Bacteria</taxon>
        <taxon>Bacillati</taxon>
        <taxon>Bacillota</taxon>
        <taxon>Bacilli</taxon>
        <taxon>Bacillales</taxon>
        <taxon>Paenibacillaceae</taxon>
        <taxon>Paenibacillus</taxon>
    </lineage>
</organism>
<proteinExistence type="predicted"/>
<dbReference type="SUPFAM" id="SSF51215">
    <property type="entry name" value="Regulatory protein AraC"/>
    <property type="match status" value="1"/>
</dbReference>
<dbReference type="Proteomes" id="UP001589818">
    <property type="component" value="Unassembled WGS sequence"/>
</dbReference>
<dbReference type="PANTHER" id="PTHR43280">
    <property type="entry name" value="ARAC-FAMILY TRANSCRIPTIONAL REGULATOR"/>
    <property type="match status" value="1"/>
</dbReference>
<evidence type="ECO:0000259" key="4">
    <source>
        <dbReference type="PROSITE" id="PS01124"/>
    </source>
</evidence>
<feature type="domain" description="HTH araC/xylS-type" evidence="4">
    <location>
        <begin position="159"/>
        <end position="257"/>
    </location>
</feature>
<dbReference type="SMART" id="SM00342">
    <property type="entry name" value="HTH_ARAC"/>
    <property type="match status" value="1"/>
</dbReference>
<dbReference type="InterPro" id="IPR018062">
    <property type="entry name" value="HTH_AraC-typ_CS"/>
</dbReference>
<dbReference type="InterPro" id="IPR018060">
    <property type="entry name" value="HTH_AraC"/>
</dbReference>
<dbReference type="EMBL" id="JBHLVF010000041">
    <property type="protein sequence ID" value="MFC0394248.1"/>
    <property type="molecule type" value="Genomic_DNA"/>
</dbReference>
<dbReference type="Pfam" id="PF12833">
    <property type="entry name" value="HTH_18"/>
    <property type="match status" value="1"/>
</dbReference>
<dbReference type="InterPro" id="IPR037923">
    <property type="entry name" value="HTH-like"/>
</dbReference>
<dbReference type="InterPro" id="IPR009057">
    <property type="entry name" value="Homeodomain-like_sf"/>
</dbReference>
<comment type="caution">
    <text evidence="5">The sequence shown here is derived from an EMBL/GenBank/DDBJ whole genome shotgun (WGS) entry which is preliminary data.</text>
</comment>
<keyword evidence="6" id="KW-1185">Reference proteome</keyword>
<evidence type="ECO:0000313" key="5">
    <source>
        <dbReference type="EMBL" id="MFC0394248.1"/>
    </source>
</evidence>
<keyword evidence="2" id="KW-0238">DNA-binding</keyword>
<evidence type="ECO:0000256" key="1">
    <source>
        <dbReference type="ARBA" id="ARBA00023015"/>
    </source>
</evidence>
<evidence type="ECO:0000256" key="3">
    <source>
        <dbReference type="ARBA" id="ARBA00023163"/>
    </source>
</evidence>
<keyword evidence="1" id="KW-0805">Transcription regulation</keyword>
<evidence type="ECO:0000313" key="6">
    <source>
        <dbReference type="Proteomes" id="UP001589818"/>
    </source>
</evidence>
<dbReference type="PROSITE" id="PS01124">
    <property type="entry name" value="HTH_ARAC_FAMILY_2"/>
    <property type="match status" value="1"/>
</dbReference>
<dbReference type="Gene3D" id="1.10.10.60">
    <property type="entry name" value="Homeodomain-like"/>
    <property type="match status" value="2"/>
</dbReference>
<dbReference type="RefSeq" id="WP_204815406.1">
    <property type="nucleotide sequence ID" value="NZ_JANHOF010000001.1"/>
</dbReference>
<evidence type="ECO:0000256" key="2">
    <source>
        <dbReference type="ARBA" id="ARBA00023125"/>
    </source>
</evidence>
<name>A0ABV6JEB3_9BACL</name>
<protein>
    <submittedName>
        <fullName evidence="5">Helix-turn-helix domain-containing protein</fullName>
    </submittedName>
</protein>
<accession>A0ABV6JEB3</accession>
<dbReference type="PANTHER" id="PTHR43280:SF28">
    <property type="entry name" value="HTH-TYPE TRANSCRIPTIONAL ACTIVATOR RHAS"/>
    <property type="match status" value="1"/>
</dbReference>
<reference evidence="5 6" key="1">
    <citation type="submission" date="2024-09" db="EMBL/GenBank/DDBJ databases">
        <authorList>
            <person name="Sun Q."/>
            <person name="Mori K."/>
        </authorList>
    </citation>
    <scope>NUCLEOTIDE SEQUENCE [LARGE SCALE GENOMIC DNA]</scope>
    <source>
        <strain evidence="5 6">CCM 4839</strain>
    </source>
</reference>
<gene>
    <name evidence="5" type="ORF">ACFFJ8_23135</name>
</gene>
<dbReference type="SUPFAM" id="SSF46689">
    <property type="entry name" value="Homeodomain-like"/>
    <property type="match status" value="1"/>
</dbReference>
<dbReference type="PROSITE" id="PS00041">
    <property type="entry name" value="HTH_ARAC_FAMILY_1"/>
    <property type="match status" value="1"/>
</dbReference>